<feature type="transmembrane region" description="Helical" evidence="6">
    <location>
        <begin position="187"/>
        <end position="209"/>
    </location>
</feature>
<comment type="subcellular location">
    <subcellularLocation>
        <location evidence="1">Membrane</location>
        <topology evidence="1">Multi-pass membrane protein</topology>
    </subcellularLocation>
</comment>
<protein>
    <submittedName>
        <fullName evidence="7">Uncharacterized protein</fullName>
    </submittedName>
</protein>
<dbReference type="InterPro" id="IPR007568">
    <property type="entry name" value="RTA1"/>
</dbReference>
<dbReference type="PANTHER" id="PTHR31465">
    <property type="entry name" value="PROTEIN RTA1-RELATED"/>
    <property type="match status" value="1"/>
</dbReference>
<dbReference type="Pfam" id="PF04479">
    <property type="entry name" value="RTA1"/>
    <property type="match status" value="1"/>
</dbReference>
<feature type="transmembrane region" description="Helical" evidence="6">
    <location>
        <begin position="150"/>
        <end position="167"/>
    </location>
</feature>
<dbReference type="EMBL" id="KV749092">
    <property type="protein sequence ID" value="OCL11240.1"/>
    <property type="molecule type" value="Genomic_DNA"/>
</dbReference>
<feature type="transmembrane region" description="Helical" evidence="6">
    <location>
        <begin position="108"/>
        <end position="129"/>
    </location>
</feature>
<dbReference type="GO" id="GO:0016020">
    <property type="term" value="C:membrane"/>
    <property type="evidence" value="ECO:0007669"/>
    <property type="project" value="UniProtKB-SubCell"/>
</dbReference>
<feature type="transmembrane region" description="Helical" evidence="6">
    <location>
        <begin position="50"/>
        <end position="70"/>
    </location>
</feature>
<name>A0A8E2JVI5_9PEZI</name>
<evidence type="ECO:0000313" key="8">
    <source>
        <dbReference type="Proteomes" id="UP000250140"/>
    </source>
</evidence>
<feature type="transmembrane region" description="Helical" evidence="6">
    <location>
        <begin position="271"/>
        <end position="296"/>
    </location>
</feature>
<keyword evidence="3 6" id="KW-1133">Transmembrane helix</keyword>
<sequence length="369" mass="41265">MATPTIHTSVASTTTSTATPSCTTAVPGKYGRVPATACNSYYNYDPSFEAAIAFSVLFAIITVIQTVEAFSFRKGFCWVIIMGLSWETGSFITQALGSHHQQSSALALVSQLLILLAPLWINAYVYMTTGRMIWAFLPEKKIWKVKAMSIGKYFVWLDIISFLVQGMGGAMLSPGSSPKTAKIGMDIYMAGVGVQQFFICLFITLIIRFHYEMLQLEKTSFAPTNKKWKWLTYALYATLALITTRIIYRLLEFSRGVNPSTNPLPFHEGYMLALDATPMFLAGLILCIIHPGMVLVGPESDFPSRKEKKAIRKANKEAKKAKKAEKKLGQENTAYSPVYDHSSTNLVQDIEMQNRHEGEFYQETTYLRA</sequence>
<keyword evidence="2 6" id="KW-0812">Transmembrane</keyword>
<evidence type="ECO:0000256" key="5">
    <source>
        <dbReference type="SAM" id="MobiDB-lite"/>
    </source>
</evidence>
<accession>A0A8E2JVI5</accession>
<evidence type="ECO:0000256" key="1">
    <source>
        <dbReference type="ARBA" id="ARBA00004141"/>
    </source>
</evidence>
<feature type="compositionally biased region" description="Basic residues" evidence="5">
    <location>
        <begin position="306"/>
        <end position="325"/>
    </location>
</feature>
<evidence type="ECO:0000256" key="3">
    <source>
        <dbReference type="ARBA" id="ARBA00022989"/>
    </source>
</evidence>
<gene>
    <name evidence="7" type="ORF">AOQ84DRAFT_314190</name>
</gene>
<feature type="region of interest" description="Disordered" evidence="5">
    <location>
        <begin position="306"/>
        <end position="337"/>
    </location>
</feature>
<dbReference type="OrthoDB" id="5384040at2759"/>
<evidence type="ECO:0000313" key="7">
    <source>
        <dbReference type="EMBL" id="OCL11240.1"/>
    </source>
</evidence>
<evidence type="ECO:0000256" key="6">
    <source>
        <dbReference type="SAM" id="Phobius"/>
    </source>
</evidence>
<dbReference type="Proteomes" id="UP000250140">
    <property type="component" value="Unassembled WGS sequence"/>
</dbReference>
<dbReference type="PANTHER" id="PTHR31465:SF15">
    <property type="entry name" value="LIPID TRANSPORTER ATNI-RELATED"/>
    <property type="match status" value="1"/>
</dbReference>
<keyword evidence="8" id="KW-1185">Reference proteome</keyword>
<evidence type="ECO:0000256" key="4">
    <source>
        <dbReference type="ARBA" id="ARBA00023136"/>
    </source>
</evidence>
<proteinExistence type="predicted"/>
<reference evidence="7 8" key="1">
    <citation type="journal article" date="2016" name="Nat. Commun.">
        <title>Ectomycorrhizal ecology is imprinted in the genome of the dominant symbiotic fungus Cenococcum geophilum.</title>
        <authorList>
            <consortium name="DOE Joint Genome Institute"/>
            <person name="Peter M."/>
            <person name="Kohler A."/>
            <person name="Ohm R.A."/>
            <person name="Kuo A."/>
            <person name="Krutzmann J."/>
            <person name="Morin E."/>
            <person name="Arend M."/>
            <person name="Barry K.W."/>
            <person name="Binder M."/>
            <person name="Choi C."/>
            <person name="Clum A."/>
            <person name="Copeland A."/>
            <person name="Grisel N."/>
            <person name="Haridas S."/>
            <person name="Kipfer T."/>
            <person name="LaButti K."/>
            <person name="Lindquist E."/>
            <person name="Lipzen A."/>
            <person name="Maire R."/>
            <person name="Meier B."/>
            <person name="Mihaltcheva S."/>
            <person name="Molinier V."/>
            <person name="Murat C."/>
            <person name="Poggeler S."/>
            <person name="Quandt C.A."/>
            <person name="Sperisen C."/>
            <person name="Tritt A."/>
            <person name="Tisserant E."/>
            <person name="Crous P.W."/>
            <person name="Henrissat B."/>
            <person name="Nehls U."/>
            <person name="Egli S."/>
            <person name="Spatafora J.W."/>
            <person name="Grigoriev I.V."/>
            <person name="Martin F.M."/>
        </authorList>
    </citation>
    <scope>NUCLEOTIDE SEQUENCE [LARGE SCALE GENOMIC DNA]</scope>
    <source>
        <strain evidence="7 8">CBS 207.34</strain>
    </source>
</reference>
<evidence type="ECO:0000256" key="2">
    <source>
        <dbReference type="ARBA" id="ARBA00022692"/>
    </source>
</evidence>
<dbReference type="AlphaFoldDB" id="A0A8E2JVI5"/>
<feature type="transmembrane region" description="Helical" evidence="6">
    <location>
        <begin position="77"/>
        <end position="96"/>
    </location>
</feature>
<feature type="transmembrane region" description="Helical" evidence="6">
    <location>
        <begin position="230"/>
        <end position="251"/>
    </location>
</feature>
<organism evidence="7 8">
    <name type="scientific">Glonium stellatum</name>
    <dbReference type="NCBI Taxonomy" id="574774"/>
    <lineage>
        <taxon>Eukaryota</taxon>
        <taxon>Fungi</taxon>
        <taxon>Dikarya</taxon>
        <taxon>Ascomycota</taxon>
        <taxon>Pezizomycotina</taxon>
        <taxon>Dothideomycetes</taxon>
        <taxon>Pleosporomycetidae</taxon>
        <taxon>Gloniales</taxon>
        <taxon>Gloniaceae</taxon>
        <taxon>Glonium</taxon>
    </lineage>
</organism>
<keyword evidence="4 6" id="KW-0472">Membrane</keyword>